<evidence type="ECO:0000256" key="7">
    <source>
        <dbReference type="ARBA" id="ARBA00022840"/>
    </source>
</evidence>
<proteinExistence type="inferred from homology"/>
<gene>
    <name evidence="10" type="ORF">RJ639_001052</name>
</gene>
<reference evidence="10" key="1">
    <citation type="submission" date="2022-12" db="EMBL/GenBank/DDBJ databases">
        <title>Draft genome assemblies for two species of Escallonia (Escalloniales).</title>
        <authorList>
            <person name="Chanderbali A."/>
            <person name="Dervinis C."/>
            <person name="Anghel I."/>
            <person name="Soltis D."/>
            <person name="Soltis P."/>
            <person name="Zapata F."/>
        </authorList>
    </citation>
    <scope>NUCLEOTIDE SEQUENCE</scope>
    <source>
        <strain evidence="10">UCBG64.0493</strain>
        <tissue evidence="10">Leaf</tissue>
    </source>
</reference>
<dbReference type="AlphaFoldDB" id="A0AA89BGC3"/>
<dbReference type="GO" id="GO:0046316">
    <property type="term" value="F:gluconokinase activity"/>
    <property type="evidence" value="ECO:0007669"/>
    <property type="project" value="UniProtKB-EC"/>
</dbReference>
<keyword evidence="6" id="KW-0418">Kinase</keyword>
<dbReference type="PANTHER" id="PTHR43442">
    <property type="entry name" value="GLUCONOKINASE-RELATED"/>
    <property type="match status" value="1"/>
</dbReference>
<dbReference type="GO" id="GO:0005524">
    <property type="term" value="F:ATP binding"/>
    <property type="evidence" value="ECO:0007669"/>
    <property type="project" value="UniProtKB-KW"/>
</dbReference>
<dbReference type="Gene3D" id="3.40.50.300">
    <property type="entry name" value="P-loop containing nucleotide triphosphate hydrolases"/>
    <property type="match status" value="1"/>
</dbReference>
<evidence type="ECO:0000256" key="4">
    <source>
        <dbReference type="ARBA" id="ARBA00022679"/>
    </source>
</evidence>
<dbReference type="EC" id="2.7.1.12" evidence="3"/>
<comment type="similarity">
    <text evidence="2">Belongs to the gluconokinase GntK/GntV family.</text>
</comment>
<evidence type="ECO:0000256" key="5">
    <source>
        <dbReference type="ARBA" id="ARBA00022741"/>
    </source>
</evidence>
<dbReference type="GO" id="GO:0005975">
    <property type="term" value="P:carbohydrate metabolic process"/>
    <property type="evidence" value="ECO:0007669"/>
    <property type="project" value="InterPro"/>
</dbReference>
<evidence type="ECO:0000256" key="8">
    <source>
        <dbReference type="ARBA" id="ARBA00029835"/>
    </source>
</evidence>
<evidence type="ECO:0000313" key="11">
    <source>
        <dbReference type="Proteomes" id="UP001188597"/>
    </source>
</evidence>
<keyword evidence="4" id="KW-0808">Transferase</keyword>
<comment type="caution">
    <text evidence="10">The sequence shown here is derived from an EMBL/GenBank/DDBJ whole genome shotgun (WGS) entry which is preliminary data.</text>
</comment>
<comment type="catalytic activity">
    <reaction evidence="9">
        <text>D-gluconate + ATP = 6-phospho-D-gluconate + ADP + H(+)</text>
        <dbReference type="Rhea" id="RHEA:19433"/>
        <dbReference type="ChEBI" id="CHEBI:15378"/>
        <dbReference type="ChEBI" id="CHEBI:18391"/>
        <dbReference type="ChEBI" id="CHEBI:30616"/>
        <dbReference type="ChEBI" id="CHEBI:58759"/>
        <dbReference type="ChEBI" id="CHEBI:456216"/>
        <dbReference type="EC" id="2.7.1.12"/>
    </reaction>
</comment>
<organism evidence="10 11">
    <name type="scientific">Escallonia herrerae</name>
    <dbReference type="NCBI Taxonomy" id="1293975"/>
    <lineage>
        <taxon>Eukaryota</taxon>
        <taxon>Viridiplantae</taxon>
        <taxon>Streptophyta</taxon>
        <taxon>Embryophyta</taxon>
        <taxon>Tracheophyta</taxon>
        <taxon>Spermatophyta</taxon>
        <taxon>Magnoliopsida</taxon>
        <taxon>eudicotyledons</taxon>
        <taxon>Gunneridae</taxon>
        <taxon>Pentapetalae</taxon>
        <taxon>asterids</taxon>
        <taxon>campanulids</taxon>
        <taxon>Escalloniales</taxon>
        <taxon>Escalloniaceae</taxon>
        <taxon>Escallonia</taxon>
    </lineage>
</organism>
<dbReference type="EMBL" id="JAVXUP010000015">
    <property type="protein sequence ID" value="KAK3042779.1"/>
    <property type="molecule type" value="Genomic_DNA"/>
</dbReference>
<comment type="pathway">
    <text evidence="1">Carbohydrate acid metabolism; D-gluconate degradation.</text>
</comment>
<name>A0AA89BGC3_9ASTE</name>
<dbReference type="SUPFAM" id="SSF52540">
    <property type="entry name" value="P-loop containing nucleoside triphosphate hydrolases"/>
    <property type="match status" value="1"/>
</dbReference>
<evidence type="ECO:0000256" key="6">
    <source>
        <dbReference type="ARBA" id="ARBA00022777"/>
    </source>
</evidence>
<dbReference type="InterPro" id="IPR027417">
    <property type="entry name" value="P-loop_NTPase"/>
</dbReference>
<evidence type="ECO:0000256" key="2">
    <source>
        <dbReference type="ARBA" id="ARBA00008420"/>
    </source>
</evidence>
<dbReference type="InterPro" id="IPR006001">
    <property type="entry name" value="Therm_gnt_kin"/>
</dbReference>
<evidence type="ECO:0000256" key="3">
    <source>
        <dbReference type="ARBA" id="ARBA00012054"/>
    </source>
</evidence>
<keyword evidence="5" id="KW-0547">Nucleotide-binding</keyword>
<dbReference type="GO" id="GO:0005737">
    <property type="term" value="C:cytoplasm"/>
    <property type="evidence" value="ECO:0007669"/>
    <property type="project" value="TreeGrafter"/>
</dbReference>
<keyword evidence="11" id="KW-1185">Reference proteome</keyword>
<sequence>MQKGTPLTEEDRIPWLETLRDALNASLVSGRTVVLGCSALQKQYRETLRAADPNYEPGSFVCLVKFVLLDVGCKVLAARLARRAAEGMHFMPAKLLQSQLDLLQVDESEGIFKVDATRSPEAIVNTIEAKDIDIGRSFIYNEKKTEEIEKHVIDNYVRASIG</sequence>
<evidence type="ECO:0000313" key="10">
    <source>
        <dbReference type="EMBL" id="KAK3042779.1"/>
    </source>
</evidence>
<evidence type="ECO:0000256" key="1">
    <source>
        <dbReference type="ARBA" id="ARBA00004875"/>
    </source>
</evidence>
<accession>A0AA89BGC3</accession>
<keyword evidence="7" id="KW-0067">ATP-binding</keyword>
<protein>
    <recommendedName>
        <fullName evidence="3">gluconokinase</fullName>
        <ecNumber evidence="3">2.7.1.12</ecNumber>
    </recommendedName>
    <alternativeName>
        <fullName evidence="8">Gluconate kinase</fullName>
    </alternativeName>
</protein>
<dbReference type="PANTHER" id="PTHR43442:SF3">
    <property type="entry name" value="GLUCONOKINASE-RELATED"/>
    <property type="match status" value="1"/>
</dbReference>
<evidence type="ECO:0000256" key="9">
    <source>
        <dbReference type="ARBA" id="ARBA00048090"/>
    </source>
</evidence>
<dbReference type="Proteomes" id="UP001188597">
    <property type="component" value="Unassembled WGS sequence"/>
</dbReference>